<feature type="region of interest" description="Disordered" evidence="14">
    <location>
        <begin position="386"/>
        <end position="408"/>
    </location>
</feature>
<dbReference type="InterPro" id="IPR043151">
    <property type="entry name" value="BAH_sf"/>
</dbReference>
<evidence type="ECO:0000256" key="8">
    <source>
        <dbReference type="ARBA" id="ARBA00022840"/>
    </source>
</evidence>
<evidence type="ECO:0000256" key="13">
    <source>
        <dbReference type="RuleBase" id="RU365058"/>
    </source>
</evidence>
<feature type="region of interest" description="Disordered" evidence="14">
    <location>
        <begin position="1"/>
        <end position="149"/>
    </location>
</feature>
<dbReference type="Gene3D" id="3.40.50.300">
    <property type="entry name" value="P-loop containing nucleotide triphosphate hydrolases"/>
    <property type="match status" value="1"/>
</dbReference>
<dbReference type="GO" id="GO:0008270">
    <property type="term" value="F:zinc ion binding"/>
    <property type="evidence" value="ECO:0007669"/>
    <property type="project" value="UniProtKB-KW"/>
</dbReference>
<dbReference type="EMBL" id="JALJOV010000185">
    <property type="protein sequence ID" value="KAK9866151.1"/>
    <property type="molecule type" value="Genomic_DNA"/>
</dbReference>
<dbReference type="Gene3D" id="1.10.8.60">
    <property type="match status" value="1"/>
</dbReference>
<feature type="compositionally biased region" description="Acidic residues" evidence="14">
    <location>
        <begin position="386"/>
        <end position="402"/>
    </location>
</feature>
<dbReference type="InterPro" id="IPR003593">
    <property type="entry name" value="AAA+_ATPase"/>
</dbReference>
<comment type="subunit">
    <text evidence="13">Component of the origin recognition complex (ORC) composed of at least ORC1, ORC2, ORC3, ORC4, ORC5 and ORC6. ORC is regulated in a cell-cycle and development dependent manner. It is sequentially assembled at the exit from anaphase of mitosis and disassembled as cells enter S phase. Binds unmodified and methylated histone H3.</text>
</comment>
<reference evidence="17 18" key="1">
    <citation type="journal article" date="2024" name="Nat. Commun.">
        <title>Phylogenomics reveals the evolutionary origins of lichenization in chlorophyte algae.</title>
        <authorList>
            <person name="Puginier C."/>
            <person name="Libourel C."/>
            <person name="Otte J."/>
            <person name="Skaloud P."/>
            <person name="Haon M."/>
            <person name="Grisel S."/>
            <person name="Petersen M."/>
            <person name="Berrin J.G."/>
            <person name="Delaux P.M."/>
            <person name="Dal Grande F."/>
            <person name="Keller J."/>
        </authorList>
    </citation>
    <scope>NUCLEOTIDE SEQUENCE [LARGE SCALE GENOMIC DNA]</scope>
    <source>
        <strain evidence="17 18">SAG 2523</strain>
    </source>
</reference>
<dbReference type="AlphaFoldDB" id="A0AAW1TB32"/>
<keyword evidence="11 13" id="KW-0539">Nucleus</keyword>
<evidence type="ECO:0000256" key="12">
    <source>
        <dbReference type="PROSITE-ProRule" id="PRU00146"/>
    </source>
</evidence>
<proteinExistence type="inferred from homology"/>
<dbReference type="InterPro" id="IPR003959">
    <property type="entry name" value="ATPase_AAA_core"/>
</dbReference>
<dbReference type="SMART" id="SM00439">
    <property type="entry name" value="BAH"/>
    <property type="match status" value="1"/>
</dbReference>
<comment type="function">
    <text evidence="13">Component of the origin recognition complex (ORC) that binds origins of replication. DNA-binding is ATP-dependent, however specific DNA sequences that define origins of replication have not been identified so far. ORC is required to assemble the pre-replication complex necessary to initiate DNA replication.</text>
</comment>
<feature type="compositionally biased region" description="Low complexity" evidence="14">
    <location>
        <begin position="43"/>
        <end position="52"/>
    </location>
</feature>
<evidence type="ECO:0000313" key="17">
    <source>
        <dbReference type="EMBL" id="KAK9866151.1"/>
    </source>
</evidence>
<comment type="subcellular location">
    <subcellularLocation>
        <location evidence="1 13">Nucleus</location>
    </subcellularLocation>
</comment>
<evidence type="ECO:0000259" key="16">
    <source>
        <dbReference type="PROSITE" id="PS51038"/>
    </source>
</evidence>
<keyword evidence="9" id="KW-0460">Magnesium</keyword>
<keyword evidence="8 13" id="KW-0067">ATP-binding</keyword>
<dbReference type="PROSITE" id="PS51038">
    <property type="entry name" value="BAH"/>
    <property type="match status" value="1"/>
</dbReference>
<dbReference type="SUPFAM" id="SSF57903">
    <property type="entry name" value="FYVE/PHD zinc finger"/>
    <property type="match status" value="1"/>
</dbReference>
<feature type="region of interest" description="Disordered" evidence="14">
    <location>
        <begin position="429"/>
        <end position="458"/>
    </location>
</feature>
<evidence type="ECO:0000256" key="14">
    <source>
        <dbReference type="SAM" id="MobiDB-lite"/>
    </source>
</evidence>
<gene>
    <name evidence="17" type="ORF">WJX84_005005</name>
</gene>
<dbReference type="InterPro" id="IPR041083">
    <property type="entry name" value="AAA_lid_10"/>
</dbReference>
<dbReference type="GO" id="GO:0016887">
    <property type="term" value="F:ATP hydrolysis activity"/>
    <property type="evidence" value="ECO:0007669"/>
    <property type="project" value="InterPro"/>
</dbReference>
<name>A0AAW1TB32_9CHLO</name>
<feature type="compositionally biased region" description="Basic and acidic residues" evidence="14">
    <location>
        <begin position="19"/>
        <end position="31"/>
    </location>
</feature>
<dbReference type="PANTHER" id="PTHR10763:SF23">
    <property type="entry name" value="ORIGIN RECOGNITION COMPLEX SUBUNIT 1"/>
    <property type="match status" value="1"/>
</dbReference>
<evidence type="ECO:0000256" key="3">
    <source>
        <dbReference type="ARBA" id="ARBA00022705"/>
    </source>
</evidence>
<evidence type="ECO:0000256" key="4">
    <source>
        <dbReference type="ARBA" id="ARBA00022723"/>
    </source>
</evidence>
<evidence type="ECO:0000259" key="15">
    <source>
        <dbReference type="PROSITE" id="PS50016"/>
    </source>
</evidence>
<dbReference type="InterPro" id="IPR011011">
    <property type="entry name" value="Znf_FYVE_PHD"/>
</dbReference>
<dbReference type="Pfam" id="PF00004">
    <property type="entry name" value="AAA"/>
    <property type="match status" value="1"/>
</dbReference>
<dbReference type="GO" id="GO:0005664">
    <property type="term" value="C:nuclear origin of replication recognition complex"/>
    <property type="evidence" value="ECO:0007669"/>
    <property type="project" value="TreeGrafter"/>
</dbReference>
<dbReference type="GO" id="GO:0003688">
    <property type="term" value="F:DNA replication origin binding"/>
    <property type="evidence" value="ECO:0007669"/>
    <property type="project" value="TreeGrafter"/>
</dbReference>
<keyword evidence="6 12" id="KW-0863">Zinc-finger</keyword>
<dbReference type="Pfam" id="PF17872">
    <property type="entry name" value="AAA_lid_10"/>
    <property type="match status" value="1"/>
</dbReference>
<feature type="compositionally biased region" description="Basic and acidic residues" evidence="14">
    <location>
        <begin position="57"/>
        <end position="66"/>
    </location>
</feature>
<keyword evidence="18" id="KW-1185">Reference proteome</keyword>
<accession>A0AAW1TB32</accession>
<feature type="domain" description="BAH" evidence="16">
    <location>
        <begin position="246"/>
        <end position="375"/>
    </location>
</feature>
<dbReference type="PROSITE" id="PS01359">
    <property type="entry name" value="ZF_PHD_1"/>
    <property type="match status" value="1"/>
</dbReference>
<evidence type="ECO:0000256" key="7">
    <source>
        <dbReference type="ARBA" id="ARBA00022833"/>
    </source>
</evidence>
<dbReference type="GO" id="GO:0005524">
    <property type="term" value="F:ATP binding"/>
    <property type="evidence" value="ECO:0007669"/>
    <property type="project" value="UniProtKB-KW"/>
</dbReference>
<dbReference type="GO" id="GO:0003682">
    <property type="term" value="F:chromatin binding"/>
    <property type="evidence" value="ECO:0007669"/>
    <property type="project" value="InterPro"/>
</dbReference>
<comment type="caution">
    <text evidence="17">The sequence shown here is derived from an EMBL/GenBank/DDBJ whole genome shotgun (WGS) entry which is preliminary data.</text>
</comment>
<dbReference type="InterPro" id="IPR013083">
    <property type="entry name" value="Znf_RING/FYVE/PHD"/>
</dbReference>
<dbReference type="SMART" id="SM00249">
    <property type="entry name" value="PHD"/>
    <property type="match status" value="1"/>
</dbReference>
<evidence type="ECO:0000256" key="2">
    <source>
        <dbReference type="ARBA" id="ARBA00008398"/>
    </source>
</evidence>
<dbReference type="Gene3D" id="2.30.30.490">
    <property type="match status" value="1"/>
</dbReference>
<dbReference type="PROSITE" id="PS50016">
    <property type="entry name" value="ZF_PHD_2"/>
    <property type="match status" value="1"/>
</dbReference>
<keyword evidence="7" id="KW-0862">Zinc</keyword>
<keyword evidence="4" id="KW-0479">Metal-binding</keyword>
<evidence type="ECO:0000313" key="18">
    <source>
        <dbReference type="Proteomes" id="UP001485043"/>
    </source>
</evidence>
<dbReference type="InterPro" id="IPR027417">
    <property type="entry name" value="P-loop_NTPase"/>
</dbReference>
<keyword evidence="3 13" id="KW-0235">DNA replication</keyword>
<keyword evidence="10 13" id="KW-0238">DNA-binding</keyword>
<keyword evidence="5 13" id="KW-0547">Nucleotide-binding</keyword>
<dbReference type="InterPro" id="IPR050311">
    <property type="entry name" value="ORC1/CDC6"/>
</dbReference>
<dbReference type="Pfam" id="PF00628">
    <property type="entry name" value="PHD"/>
    <property type="match status" value="1"/>
</dbReference>
<organism evidence="17 18">
    <name type="scientific">Apatococcus fuscideae</name>
    <dbReference type="NCBI Taxonomy" id="2026836"/>
    <lineage>
        <taxon>Eukaryota</taxon>
        <taxon>Viridiplantae</taxon>
        <taxon>Chlorophyta</taxon>
        <taxon>core chlorophytes</taxon>
        <taxon>Trebouxiophyceae</taxon>
        <taxon>Chlorellales</taxon>
        <taxon>Chlorellaceae</taxon>
        <taxon>Apatococcus</taxon>
    </lineage>
</organism>
<dbReference type="SMART" id="SM00382">
    <property type="entry name" value="AAA"/>
    <property type="match status" value="1"/>
</dbReference>
<evidence type="ECO:0000256" key="11">
    <source>
        <dbReference type="ARBA" id="ARBA00023242"/>
    </source>
</evidence>
<sequence length="878" mass="95127">MTGTRRTLQKEAPAGTTRHAADRQQRLDFPKVAKGQAAKKKASQPASATATPKKPRTKEPPTEVHARAVKKPRTKNDATGVPGTASKQLRRAARLAPPSPPTPAQRPLRRARTSQDAQAVEADLPAKPAKKDLVAAAPKAKRGSAKQDSKLVARTQKQYLQEATINGILYCVGDAAYVGMEGMEEDADEDDEDEPCEVCSQSHDETPRLECDGCLRAFHMGCLNPALTDVPAGAWLCPGCVAGKPAPPRSNGLTLRERFLAGNQGVGLVTIECLWTTGRNGSTAEDGTDVQYSGRWYVRPEETHTGRQKHHGAREVFLTQQADANCAASFLRKCRVCTPDDYEDCNSGTEDVDANNVYLCEYDYDNVWQRFRRAADAPAARGMSDAEWDMDDGIDSGDDEGDGAGGRDGTFKPIYAYWMEKGLIPARNMRPGGASVRRGRNQGGEKWAAQQQGAGLGAAEIPQEARAAPTNPLAAVQRRLALTAPPKKMLGREAEHQRISAFVEEALVPGAEGQCLYISGVPGTGKTATVRDVMRCLRRRAEAKEVLPFQFVELNSLQLPSPQHAYCQLYEALTGDRKGPSAAAAALEELFSSPGKRGGTHQRLTVLLVDEMDLLVTRRQSVLYNLFEWPGRKNSRLAVIGVANTMDLPERLLQRIASRLAGRRLNFHPYTRAQLQAILGQRLAELAPLFEPNALDYACRKVAAVSGDARRVLEMCRRAAGFAEGQARAAGKLPEANAAPAEQAAEALKGIVKMGHVDRVVQETANQAHMRLISSAPRLEKALLACLLMETRATGHSEASMAGIMPRVQALWTGNVEDPIGAGEIVAAAGRLAAKRVILADAAAKRLAMRLSLNISTDDLVFALKKDETVPWLPRLAL</sequence>
<dbReference type="Pfam" id="PF01426">
    <property type="entry name" value="BAH"/>
    <property type="match status" value="1"/>
</dbReference>
<evidence type="ECO:0000256" key="1">
    <source>
        <dbReference type="ARBA" id="ARBA00004123"/>
    </source>
</evidence>
<dbReference type="FunFam" id="3.40.50.300:FF:000199">
    <property type="entry name" value="Origin recognition complex subunit 1"/>
    <property type="match status" value="1"/>
</dbReference>
<feature type="compositionally biased region" description="Low complexity" evidence="14">
    <location>
        <begin position="448"/>
        <end position="458"/>
    </location>
</feature>
<protein>
    <recommendedName>
        <fullName evidence="13">Origin recognition complex subunit 1</fullName>
    </recommendedName>
</protein>
<dbReference type="InterPro" id="IPR001965">
    <property type="entry name" value="Znf_PHD"/>
</dbReference>
<dbReference type="PANTHER" id="PTHR10763">
    <property type="entry name" value="CELL DIVISION CONTROL PROTEIN 6-RELATED"/>
    <property type="match status" value="1"/>
</dbReference>
<dbReference type="GO" id="GO:0033314">
    <property type="term" value="P:mitotic DNA replication checkpoint signaling"/>
    <property type="evidence" value="ECO:0007669"/>
    <property type="project" value="TreeGrafter"/>
</dbReference>
<feature type="domain" description="PHD-type" evidence="15">
    <location>
        <begin position="193"/>
        <end position="243"/>
    </location>
</feature>
<dbReference type="Gene3D" id="3.30.40.10">
    <property type="entry name" value="Zinc/RING finger domain, C3HC4 (zinc finger)"/>
    <property type="match status" value="1"/>
</dbReference>
<evidence type="ECO:0000256" key="10">
    <source>
        <dbReference type="ARBA" id="ARBA00023125"/>
    </source>
</evidence>
<dbReference type="Proteomes" id="UP001485043">
    <property type="component" value="Unassembled WGS sequence"/>
</dbReference>
<dbReference type="SUPFAM" id="SSF52540">
    <property type="entry name" value="P-loop containing nucleoside triphosphate hydrolases"/>
    <property type="match status" value="1"/>
</dbReference>
<evidence type="ECO:0000256" key="5">
    <source>
        <dbReference type="ARBA" id="ARBA00022741"/>
    </source>
</evidence>
<comment type="similarity">
    <text evidence="2 13">Belongs to the ORC1 family.</text>
</comment>
<dbReference type="InterPro" id="IPR001025">
    <property type="entry name" value="BAH_dom"/>
</dbReference>
<evidence type="ECO:0000256" key="9">
    <source>
        <dbReference type="ARBA" id="ARBA00022842"/>
    </source>
</evidence>
<dbReference type="InterPro" id="IPR019786">
    <property type="entry name" value="Zinc_finger_PHD-type_CS"/>
</dbReference>
<dbReference type="GO" id="GO:0006270">
    <property type="term" value="P:DNA replication initiation"/>
    <property type="evidence" value="ECO:0007669"/>
    <property type="project" value="TreeGrafter"/>
</dbReference>
<evidence type="ECO:0000256" key="6">
    <source>
        <dbReference type="ARBA" id="ARBA00022771"/>
    </source>
</evidence>
<dbReference type="InterPro" id="IPR019787">
    <property type="entry name" value="Znf_PHD-finger"/>
</dbReference>